<keyword evidence="11" id="KW-0575">Peroxidase</keyword>
<feature type="binding site" description="covalent" evidence="8">
    <location>
        <position position="234"/>
    </location>
    <ligand>
        <name>heme c</name>
        <dbReference type="ChEBI" id="CHEBI:61717"/>
        <label>2</label>
    </ligand>
</feature>
<evidence type="ECO:0000259" key="10">
    <source>
        <dbReference type="PROSITE" id="PS51007"/>
    </source>
</evidence>
<dbReference type="PIRSF" id="PIRSF000294">
    <property type="entry name" value="Cytochrome-c_peroxidase"/>
    <property type="match status" value="1"/>
</dbReference>
<dbReference type="InterPro" id="IPR009056">
    <property type="entry name" value="Cyt_c-like_dom"/>
</dbReference>
<feature type="binding site" description="covalent" evidence="8">
    <location>
        <position position="90"/>
    </location>
    <ligand>
        <name>heme c</name>
        <dbReference type="ChEBI" id="CHEBI:61717"/>
        <label>1</label>
    </ligand>
</feature>
<dbReference type="PROSITE" id="PS51007">
    <property type="entry name" value="CYTC"/>
    <property type="match status" value="1"/>
</dbReference>
<dbReference type="PANTHER" id="PTHR30600">
    <property type="entry name" value="CYTOCHROME C PEROXIDASE-RELATED"/>
    <property type="match status" value="1"/>
</dbReference>
<dbReference type="InterPro" id="IPR026259">
    <property type="entry name" value="MauG/Cytc_peroxidase"/>
</dbReference>
<dbReference type="GO" id="GO:0042597">
    <property type="term" value="C:periplasmic space"/>
    <property type="evidence" value="ECO:0007669"/>
    <property type="project" value="UniProtKB-SubCell"/>
</dbReference>
<evidence type="ECO:0000256" key="3">
    <source>
        <dbReference type="ARBA" id="ARBA00022723"/>
    </source>
</evidence>
<evidence type="ECO:0000256" key="6">
    <source>
        <dbReference type="ARBA" id="ARBA00023002"/>
    </source>
</evidence>
<feature type="binding site" description="covalent" evidence="8">
    <location>
        <position position="237"/>
    </location>
    <ligand>
        <name>heme c</name>
        <dbReference type="ChEBI" id="CHEBI:61717"/>
        <label>2</label>
    </ligand>
</feature>
<evidence type="ECO:0000256" key="8">
    <source>
        <dbReference type="PIRSR" id="PIRSR000294-1"/>
    </source>
</evidence>
<comment type="PTM">
    <text evidence="8">Binds 2 heme groups per subunit.</text>
</comment>
<evidence type="ECO:0000256" key="9">
    <source>
        <dbReference type="PIRSR" id="PIRSR000294-2"/>
    </source>
</evidence>
<dbReference type="AlphaFoldDB" id="A0AA96G996"/>
<dbReference type="GO" id="GO:0004130">
    <property type="term" value="F:cytochrome-c peroxidase activity"/>
    <property type="evidence" value="ECO:0007669"/>
    <property type="project" value="TreeGrafter"/>
</dbReference>
<evidence type="ECO:0000313" key="12">
    <source>
        <dbReference type="Proteomes" id="UP001302719"/>
    </source>
</evidence>
<dbReference type="GO" id="GO:0009055">
    <property type="term" value="F:electron transfer activity"/>
    <property type="evidence" value="ECO:0007669"/>
    <property type="project" value="InterPro"/>
</dbReference>
<comment type="cofactor">
    <cofactor evidence="8">
        <name>heme</name>
        <dbReference type="ChEBI" id="CHEBI:30413"/>
    </cofactor>
    <text evidence="8">Binds 2 heme groups.</text>
</comment>
<dbReference type="InterPro" id="IPR036909">
    <property type="entry name" value="Cyt_c-like_dom_sf"/>
</dbReference>
<keyword evidence="2 8" id="KW-0349">Heme</keyword>
<evidence type="ECO:0000256" key="2">
    <source>
        <dbReference type="ARBA" id="ARBA00022617"/>
    </source>
</evidence>
<organism evidence="11 12">
    <name type="scientific">Candidatus Nitrospira allomarina</name>
    <dbReference type="NCBI Taxonomy" id="3020900"/>
    <lineage>
        <taxon>Bacteria</taxon>
        <taxon>Pseudomonadati</taxon>
        <taxon>Nitrospirota</taxon>
        <taxon>Nitrospiria</taxon>
        <taxon>Nitrospirales</taxon>
        <taxon>Nitrospiraceae</taxon>
        <taxon>Nitrospira</taxon>
    </lineage>
</organism>
<dbReference type="SUPFAM" id="SSF46626">
    <property type="entry name" value="Cytochrome c"/>
    <property type="match status" value="2"/>
</dbReference>
<dbReference type="EMBL" id="CP116967">
    <property type="protein sequence ID" value="WNM57744.1"/>
    <property type="molecule type" value="Genomic_DNA"/>
</dbReference>
<sequence>MKPAFRRELTTGLCTILVGLSLTSTGIGSETTPDSAAGMITVDGHTVSDIGPLPTVVPQPPGNLNYAAKISLGKQLYFDGRLSKNNAISCAFCHNPVAGFADPNQTSVGVGGLRGGRQSPTVYNTAFNPFQFWDGRAGSLEEQAIGPIHNPVEMAETHEHVVPKIAKIKGYQEEFQKVFGTGVSLQGIAEAIAAYERTIISTNSAFDKFILGDQQAMGEDAQRGMALFKGKGRCILCHNGSNFTDNRFHNLGVPQVGPMEEDLGRYYVTLRERDKGAFKTPTLRSITETAPYMHDGAYKSLEEVIDFFDKGGNANPQLSPLMKPLGLAPQEKADLIAFLKALTGEPIPFEFPKLPE</sequence>
<keyword evidence="7 9" id="KW-0408">Iron</keyword>
<comment type="subcellular location">
    <subcellularLocation>
        <location evidence="1">Periplasm</location>
    </subcellularLocation>
</comment>
<evidence type="ECO:0000313" key="11">
    <source>
        <dbReference type="EMBL" id="WNM57744.1"/>
    </source>
</evidence>
<evidence type="ECO:0000256" key="1">
    <source>
        <dbReference type="ARBA" id="ARBA00004418"/>
    </source>
</evidence>
<evidence type="ECO:0000256" key="5">
    <source>
        <dbReference type="ARBA" id="ARBA00022764"/>
    </source>
</evidence>
<feature type="binding site" description="covalent" evidence="8">
    <location>
        <position position="93"/>
    </location>
    <ligand>
        <name>heme c</name>
        <dbReference type="ChEBI" id="CHEBI:61717"/>
        <label>1</label>
    </ligand>
</feature>
<dbReference type="GO" id="GO:0046872">
    <property type="term" value="F:metal ion binding"/>
    <property type="evidence" value="ECO:0007669"/>
    <property type="project" value="UniProtKB-KW"/>
</dbReference>
<dbReference type="Gene3D" id="1.10.760.10">
    <property type="entry name" value="Cytochrome c-like domain"/>
    <property type="match status" value="2"/>
</dbReference>
<feature type="domain" description="Cytochrome c" evidence="10">
    <location>
        <begin position="219"/>
        <end position="343"/>
    </location>
</feature>
<accession>A0AA96G996</accession>
<name>A0AA96G996_9BACT</name>
<dbReference type="InterPro" id="IPR051395">
    <property type="entry name" value="Cytochrome_c_Peroxidase/MauG"/>
</dbReference>
<reference evidence="11 12" key="1">
    <citation type="submission" date="2023-01" db="EMBL/GenBank/DDBJ databases">
        <title>Cultivation and genomic characterization of new, ubiquitous marine nitrite-oxidizing bacteria from the Nitrospirales.</title>
        <authorList>
            <person name="Mueller A.J."/>
            <person name="Daebeler A."/>
            <person name="Herbold C.W."/>
            <person name="Kirkegaard R.H."/>
            <person name="Daims H."/>
        </authorList>
    </citation>
    <scope>NUCLEOTIDE SEQUENCE [LARGE SCALE GENOMIC DNA]</scope>
    <source>
        <strain evidence="11 12">VA</strain>
    </source>
</reference>
<protein>
    <submittedName>
        <fullName evidence="11">Cytochrome c peroxidase</fullName>
    </submittedName>
</protein>
<dbReference type="Pfam" id="PF03150">
    <property type="entry name" value="CCP_MauG"/>
    <property type="match status" value="1"/>
</dbReference>
<keyword evidence="5" id="KW-0574">Periplasm</keyword>
<keyword evidence="4" id="KW-0732">Signal</keyword>
<evidence type="ECO:0000256" key="4">
    <source>
        <dbReference type="ARBA" id="ARBA00022729"/>
    </source>
</evidence>
<proteinExistence type="predicted"/>
<dbReference type="PANTHER" id="PTHR30600:SF10">
    <property type="entry name" value="BLL6722 PROTEIN"/>
    <property type="match status" value="1"/>
</dbReference>
<feature type="binding site" description="axial binding residue" evidence="9">
    <location>
        <position position="94"/>
    </location>
    <ligand>
        <name>heme c</name>
        <dbReference type="ChEBI" id="CHEBI:61717"/>
        <label>1</label>
    </ligand>
    <ligandPart>
        <name>Fe</name>
        <dbReference type="ChEBI" id="CHEBI:18248"/>
    </ligandPart>
</feature>
<feature type="binding site" description="axial binding residue" evidence="9">
    <location>
        <position position="238"/>
    </location>
    <ligand>
        <name>heme c</name>
        <dbReference type="ChEBI" id="CHEBI:61717"/>
        <label>2</label>
    </ligand>
    <ligandPart>
        <name>Fe</name>
        <dbReference type="ChEBI" id="CHEBI:18248"/>
    </ligandPart>
</feature>
<dbReference type="Proteomes" id="UP001302719">
    <property type="component" value="Chromosome"/>
</dbReference>
<dbReference type="GO" id="GO:0020037">
    <property type="term" value="F:heme binding"/>
    <property type="evidence" value="ECO:0007669"/>
    <property type="project" value="InterPro"/>
</dbReference>
<evidence type="ECO:0000256" key="7">
    <source>
        <dbReference type="ARBA" id="ARBA00023004"/>
    </source>
</evidence>
<dbReference type="KEGG" id="nall:PP769_17505"/>
<gene>
    <name evidence="11" type="ORF">PP769_17505</name>
</gene>
<keyword evidence="3 9" id="KW-0479">Metal-binding</keyword>
<dbReference type="InterPro" id="IPR004852">
    <property type="entry name" value="Di-haem_cyt_c_peroxidsae"/>
</dbReference>
<keyword evidence="6" id="KW-0560">Oxidoreductase</keyword>
<dbReference type="RefSeq" id="WP_312642597.1">
    <property type="nucleotide sequence ID" value="NZ_CP116967.1"/>
</dbReference>
<keyword evidence="12" id="KW-1185">Reference proteome</keyword>